<dbReference type="GO" id="GO:0030976">
    <property type="term" value="F:thiamine pyrophosphate binding"/>
    <property type="evidence" value="ECO:0007669"/>
    <property type="project" value="TreeGrafter"/>
</dbReference>
<dbReference type="SUPFAM" id="SSF53850">
    <property type="entry name" value="Periplasmic binding protein-like II"/>
    <property type="match status" value="1"/>
</dbReference>
<dbReference type="PANTHER" id="PTHR30006">
    <property type="entry name" value="THIAMINE-BINDING PERIPLASMIC PROTEIN-RELATED"/>
    <property type="match status" value="1"/>
</dbReference>
<sequence>MIDMLTKNLRALAIAGALASLVAGAARAEETAICYNCPPEWADWAAQIKAIKDATGITVPFDNKNSGQAIAAVIAEKANPVADVLYLGGQVGIQAKDQGLTQPYKPTGFDAIPADLKDPDGYWFTIHSGTLGLMVNKDALGGKPMPKSWKDLLKPEYKGMVGYLDPTSAAVGFVGATAVNEALGGNYKDYSPAIQFFKELAKNDPIVPKQTAYARVLSGEIPILFDYDFDAYRAKYKDKAPIEFVIPAEGSVTFPYVMALVAHDPHEANAKKVLDFVLSEKGQQIWAGAYLRPVMASALTPDLAAKFLPASDYARAKPLDLAALATAQKAFIERYQAEVH</sequence>
<proteinExistence type="predicted"/>
<evidence type="ECO:0000256" key="1">
    <source>
        <dbReference type="ARBA" id="ARBA00022729"/>
    </source>
</evidence>
<dbReference type="GO" id="GO:0030975">
    <property type="term" value="F:thiamine binding"/>
    <property type="evidence" value="ECO:0007669"/>
    <property type="project" value="TreeGrafter"/>
</dbReference>
<dbReference type="GO" id="GO:0030288">
    <property type="term" value="C:outer membrane-bounded periplasmic space"/>
    <property type="evidence" value="ECO:0007669"/>
    <property type="project" value="TreeGrafter"/>
</dbReference>
<dbReference type="CDD" id="cd13549">
    <property type="entry name" value="PBP2_Fbp_like_3"/>
    <property type="match status" value="1"/>
</dbReference>
<dbReference type="PANTHER" id="PTHR30006:SF2">
    <property type="entry name" value="ABC TRANSPORTER SUBSTRATE-BINDING PROTEIN"/>
    <property type="match status" value="1"/>
</dbReference>
<reference evidence="3" key="2">
    <citation type="submission" date="2020-09" db="EMBL/GenBank/DDBJ databases">
        <authorList>
            <person name="Sun Q."/>
            <person name="Zhou Y."/>
        </authorList>
    </citation>
    <scope>NUCLEOTIDE SEQUENCE</scope>
    <source>
        <strain evidence="3">CGMCC 1.15725</strain>
    </source>
</reference>
<accession>A0A8J2YTC8</accession>
<dbReference type="Gene3D" id="3.40.190.10">
    <property type="entry name" value="Periplasmic binding protein-like II"/>
    <property type="match status" value="2"/>
</dbReference>
<organism evidence="3 4">
    <name type="scientific">Aliidongia dinghuensis</name>
    <dbReference type="NCBI Taxonomy" id="1867774"/>
    <lineage>
        <taxon>Bacteria</taxon>
        <taxon>Pseudomonadati</taxon>
        <taxon>Pseudomonadota</taxon>
        <taxon>Alphaproteobacteria</taxon>
        <taxon>Rhodospirillales</taxon>
        <taxon>Dongiaceae</taxon>
        <taxon>Aliidongia</taxon>
    </lineage>
</organism>
<dbReference type="Proteomes" id="UP000646365">
    <property type="component" value="Unassembled WGS sequence"/>
</dbReference>
<feature type="chain" id="PRO_5035216011" evidence="2">
    <location>
        <begin position="29"/>
        <end position="340"/>
    </location>
</feature>
<dbReference type="Pfam" id="PF13343">
    <property type="entry name" value="SBP_bac_6"/>
    <property type="match status" value="1"/>
</dbReference>
<gene>
    <name evidence="3" type="ORF">GCM10011611_26200</name>
</gene>
<dbReference type="EMBL" id="BMJQ01000006">
    <property type="protein sequence ID" value="GGF19084.1"/>
    <property type="molecule type" value="Genomic_DNA"/>
</dbReference>
<keyword evidence="4" id="KW-1185">Reference proteome</keyword>
<comment type="caution">
    <text evidence="3">The sequence shown here is derived from an EMBL/GenBank/DDBJ whole genome shotgun (WGS) entry which is preliminary data.</text>
</comment>
<dbReference type="GO" id="GO:0015888">
    <property type="term" value="P:thiamine transport"/>
    <property type="evidence" value="ECO:0007669"/>
    <property type="project" value="TreeGrafter"/>
</dbReference>
<dbReference type="AlphaFoldDB" id="A0A8J2YTC8"/>
<reference evidence="3" key="1">
    <citation type="journal article" date="2014" name="Int. J. Syst. Evol. Microbiol.">
        <title>Complete genome sequence of Corynebacterium casei LMG S-19264T (=DSM 44701T), isolated from a smear-ripened cheese.</title>
        <authorList>
            <consortium name="US DOE Joint Genome Institute (JGI-PGF)"/>
            <person name="Walter F."/>
            <person name="Albersmeier A."/>
            <person name="Kalinowski J."/>
            <person name="Ruckert C."/>
        </authorList>
    </citation>
    <scope>NUCLEOTIDE SEQUENCE</scope>
    <source>
        <strain evidence="3">CGMCC 1.15725</strain>
    </source>
</reference>
<protein>
    <submittedName>
        <fullName evidence="3">ABC transporter substrate-binding protein</fullName>
    </submittedName>
</protein>
<keyword evidence="1 2" id="KW-0732">Signal</keyword>
<feature type="signal peptide" evidence="2">
    <location>
        <begin position="1"/>
        <end position="28"/>
    </location>
</feature>
<evidence type="ECO:0000313" key="3">
    <source>
        <dbReference type="EMBL" id="GGF19084.1"/>
    </source>
</evidence>
<evidence type="ECO:0000256" key="2">
    <source>
        <dbReference type="SAM" id="SignalP"/>
    </source>
</evidence>
<name>A0A8J2YTC8_9PROT</name>
<evidence type="ECO:0000313" key="4">
    <source>
        <dbReference type="Proteomes" id="UP000646365"/>
    </source>
</evidence>